<dbReference type="GO" id="GO:0005763">
    <property type="term" value="C:mitochondrial small ribosomal subunit"/>
    <property type="evidence" value="ECO:0007669"/>
    <property type="project" value="TreeGrafter"/>
</dbReference>
<reference evidence="5" key="1">
    <citation type="journal article" date="2021" name="Nat. Commun.">
        <title>Genetic determinants of endophytism in the Arabidopsis root mycobiome.</title>
        <authorList>
            <person name="Mesny F."/>
            <person name="Miyauchi S."/>
            <person name="Thiergart T."/>
            <person name="Pickel B."/>
            <person name="Atanasova L."/>
            <person name="Karlsson M."/>
            <person name="Huettel B."/>
            <person name="Barry K.W."/>
            <person name="Haridas S."/>
            <person name="Chen C."/>
            <person name="Bauer D."/>
            <person name="Andreopoulos W."/>
            <person name="Pangilinan J."/>
            <person name="LaButti K."/>
            <person name="Riley R."/>
            <person name="Lipzen A."/>
            <person name="Clum A."/>
            <person name="Drula E."/>
            <person name="Henrissat B."/>
            <person name="Kohler A."/>
            <person name="Grigoriev I.V."/>
            <person name="Martin F.M."/>
            <person name="Hacquard S."/>
        </authorList>
    </citation>
    <scope>NUCLEOTIDE SEQUENCE</scope>
    <source>
        <strain evidence="5">MPI-CAGE-CH-0235</strain>
    </source>
</reference>
<feature type="compositionally biased region" description="Pro residues" evidence="4">
    <location>
        <begin position="71"/>
        <end position="81"/>
    </location>
</feature>
<dbReference type="Proteomes" id="UP000813444">
    <property type="component" value="Unassembled WGS sequence"/>
</dbReference>
<evidence type="ECO:0000256" key="4">
    <source>
        <dbReference type="SAM" id="MobiDB-lite"/>
    </source>
</evidence>
<dbReference type="OrthoDB" id="2501249at2759"/>
<feature type="region of interest" description="Disordered" evidence="4">
    <location>
        <begin position="1"/>
        <end position="117"/>
    </location>
</feature>
<dbReference type="Pfam" id="PF01165">
    <property type="entry name" value="Ribosomal_S21"/>
    <property type="match status" value="1"/>
</dbReference>
<dbReference type="GO" id="GO:0003735">
    <property type="term" value="F:structural constituent of ribosome"/>
    <property type="evidence" value="ECO:0007669"/>
    <property type="project" value="InterPro"/>
</dbReference>
<dbReference type="EMBL" id="JAGPNK010000003">
    <property type="protein sequence ID" value="KAH7324747.1"/>
    <property type="molecule type" value="Genomic_DNA"/>
</dbReference>
<dbReference type="InterPro" id="IPR001911">
    <property type="entry name" value="Ribosomal_bS21"/>
</dbReference>
<keyword evidence="3" id="KW-0687">Ribonucleoprotein</keyword>
<keyword evidence="2" id="KW-0689">Ribosomal protein</keyword>
<evidence type="ECO:0000256" key="2">
    <source>
        <dbReference type="ARBA" id="ARBA00022980"/>
    </source>
</evidence>
<comment type="caution">
    <text evidence="5">The sequence shown here is derived from an EMBL/GenBank/DDBJ whole genome shotgun (WGS) entry which is preliminary data.</text>
</comment>
<proteinExistence type="inferred from homology"/>
<name>A0A8K0SWM6_9HYPO</name>
<evidence type="ECO:0000256" key="3">
    <source>
        <dbReference type="ARBA" id="ARBA00023274"/>
    </source>
</evidence>
<sequence length="232" mass="25055">MAAASRYGSIVLSRAASTQRIAPVTIRAFSTSFPLRDEASRPIRSNPLIGNYKQKPAVDAESSPKPTLKNTPPPPPPPPSSTSPAADARTGVPKPDAKDHPYNAGKRAQPGPSSSTIDIASIIGGRLAGAEDAANKANTPPPLRTKPVLGRTVFVKSSHYSSTTAPTAPGALIALNRLVGLEKLRVKSREQKFHERKGLKKKRLRSERWRARFKTGFKAAVKRVMELKKQGW</sequence>
<keyword evidence="6" id="KW-1185">Reference proteome</keyword>
<comment type="similarity">
    <text evidence="1">Belongs to the bacterial ribosomal protein bS21 family.</text>
</comment>
<evidence type="ECO:0008006" key="7">
    <source>
        <dbReference type="Google" id="ProtNLM"/>
    </source>
</evidence>
<protein>
    <recommendedName>
        <fullName evidence="7">Ribosomal protein S21</fullName>
    </recommendedName>
</protein>
<dbReference type="GO" id="GO:0070124">
    <property type="term" value="P:mitochondrial translational initiation"/>
    <property type="evidence" value="ECO:0007669"/>
    <property type="project" value="TreeGrafter"/>
</dbReference>
<dbReference type="PANTHER" id="PTHR41237">
    <property type="entry name" value="37S RIBOSOMAL PROTEIN MRP21, MITOCHONDRIAL"/>
    <property type="match status" value="1"/>
</dbReference>
<evidence type="ECO:0000313" key="5">
    <source>
        <dbReference type="EMBL" id="KAH7324747.1"/>
    </source>
</evidence>
<evidence type="ECO:0000256" key="1">
    <source>
        <dbReference type="ARBA" id="ARBA00006640"/>
    </source>
</evidence>
<evidence type="ECO:0000313" key="6">
    <source>
        <dbReference type="Proteomes" id="UP000813444"/>
    </source>
</evidence>
<dbReference type="InterPro" id="IPR052837">
    <property type="entry name" value="Mitoribosomal_bS21"/>
</dbReference>
<gene>
    <name evidence="5" type="ORF">B0I35DRAFT_424902</name>
</gene>
<dbReference type="AlphaFoldDB" id="A0A8K0SWM6"/>
<organism evidence="5 6">
    <name type="scientific">Stachybotrys elegans</name>
    <dbReference type="NCBI Taxonomy" id="80388"/>
    <lineage>
        <taxon>Eukaryota</taxon>
        <taxon>Fungi</taxon>
        <taxon>Dikarya</taxon>
        <taxon>Ascomycota</taxon>
        <taxon>Pezizomycotina</taxon>
        <taxon>Sordariomycetes</taxon>
        <taxon>Hypocreomycetidae</taxon>
        <taxon>Hypocreales</taxon>
        <taxon>Stachybotryaceae</taxon>
        <taxon>Stachybotrys</taxon>
    </lineage>
</organism>
<dbReference type="PANTHER" id="PTHR41237:SF1">
    <property type="entry name" value="SMALL RIBOSOMAL SUBUNIT PROTEIN BS21M"/>
    <property type="match status" value="1"/>
</dbReference>
<accession>A0A8K0SWM6</accession>